<organism evidence="1 2">
    <name type="scientific">Apiospora marii</name>
    <dbReference type="NCBI Taxonomy" id="335849"/>
    <lineage>
        <taxon>Eukaryota</taxon>
        <taxon>Fungi</taxon>
        <taxon>Dikarya</taxon>
        <taxon>Ascomycota</taxon>
        <taxon>Pezizomycotina</taxon>
        <taxon>Sordariomycetes</taxon>
        <taxon>Xylariomycetidae</taxon>
        <taxon>Amphisphaeriales</taxon>
        <taxon>Apiosporaceae</taxon>
        <taxon>Apiospora</taxon>
    </lineage>
</organism>
<dbReference type="Proteomes" id="UP001396898">
    <property type="component" value="Unassembled WGS sequence"/>
</dbReference>
<comment type="caution">
    <text evidence="1">The sequence shown here is derived from an EMBL/GenBank/DDBJ whole genome shotgun (WGS) entry which is preliminary data.</text>
</comment>
<name>A0ABR1SSG0_9PEZI</name>
<dbReference type="SUPFAM" id="SSF51735">
    <property type="entry name" value="NAD(P)-binding Rossmann-fold domains"/>
    <property type="match status" value="1"/>
</dbReference>
<reference evidence="1 2" key="1">
    <citation type="submission" date="2023-01" db="EMBL/GenBank/DDBJ databases">
        <title>Analysis of 21 Apiospora genomes using comparative genomics revels a genus with tremendous synthesis potential of carbohydrate active enzymes and secondary metabolites.</title>
        <authorList>
            <person name="Sorensen T."/>
        </authorList>
    </citation>
    <scope>NUCLEOTIDE SEQUENCE [LARGE SCALE GENOMIC DNA]</scope>
    <source>
        <strain evidence="1 2">CBS 20057</strain>
    </source>
</reference>
<keyword evidence="2" id="KW-1185">Reference proteome</keyword>
<dbReference type="InterPro" id="IPR029063">
    <property type="entry name" value="SAM-dependent_MTases_sf"/>
</dbReference>
<dbReference type="InterPro" id="IPR036291">
    <property type="entry name" value="NAD(P)-bd_dom_sf"/>
</dbReference>
<evidence type="ECO:0000313" key="1">
    <source>
        <dbReference type="EMBL" id="KAK8037261.1"/>
    </source>
</evidence>
<gene>
    <name evidence="1" type="ORF">PG991_000607</name>
</gene>
<proteinExistence type="predicted"/>
<protein>
    <submittedName>
        <fullName evidence="1">Uncharacterized protein</fullName>
    </submittedName>
</protein>
<sequence>MLHATARIAETLRNARTLLKPGGFLLLVEITGFEVLRTTFCFGGLPGWWLGAGEGRRLHPAMAAEAWHGALLETSFSGVDLVFHGLPDFRQHCMSFVMASQAVNDTVQRLKALQALIVTARNVLMAARIGSEYATDKDIDWEAETAYPNSILSVLETIPRRPRTPTNKNLQVLLTGAASVLGNAVLHALLKDAAVAGSTVSPKRFLHKLTEKLSQESDHGGNGFTVEVHRPCLFSGDRAPPSDALNGVLRYTRLMWTIPRFARVEGYVDIKHVDEIASDIALASINEGKGKASIRYRHHSSGRDVTLEEWPAYMKELYGEPFEVLDLPVWIARARGLGIHPLIATCLEGGGGKGDGAVSVSGGGGFVVDGTYWNCADRT</sequence>
<dbReference type="Gene3D" id="3.40.50.720">
    <property type="entry name" value="NAD(P)-binding Rossmann-like Domain"/>
    <property type="match status" value="1"/>
</dbReference>
<evidence type="ECO:0000313" key="2">
    <source>
        <dbReference type="Proteomes" id="UP001396898"/>
    </source>
</evidence>
<dbReference type="Gene3D" id="3.40.50.150">
    <property type="entry name" value="Vaccinia Virus protein VP39"/>
    <property type="match status" value="1"/>
</dbReference>
<accession>A0ABR1SSG0</accession>
<dbReference type="SUPFAM" id="SSF53335">
    <property type="entry name" value="S-adenosyl-L-methionine-dependent methyltransferases"/>
    <property type="match status" value="1"/>
</dbReference>
<dbReference type="EMBL" id="JAQQWI010000002">
    <property type="protein sequence ID" value="KAK8037261.1"/>
    <property type="molecule type" value="Genomic_DNA"/>
</dbReference>